<dbReference type="Proteomes" id="UP000036959">
    <property type="component" value="Unassembled WGS sequence"/>
</dbReference>
<dbReference type="RefSeq" id="WP_198155193.1">
    <property type="nucleotide sequence ID" value="NZ_LFJJ01000027.1"/>
</dbReference>
<evidence type="ECO:0000313" key="2">
    <source>
        <dbReference type="Proteomes" id="UP000036959"/>
    </source>
</evidence>
<evidence type="ECO:0000313" key="1">
    <source>
        <dbReference type="EMBL" id="KND61235.1"/>
    </source>
</evidence>
<comment type="caution">
    <text evidence="1">The sequence shown here is derived from an EMBL/GenBank/DDBJ whole genome shotgun (WGS) entry which is preliminary data.</text>
</comment>
<name>A0A0L0MG23_9BURK</name>
<dbReference type="PATRIC" id="fig|242163.4.peg.3788"/>
<reference evidence="2" key="1">
    <citation type="submission" date="2015-06" db="EMBL/GenBank/DDBJ databases">
        <title>Comparative genomics of Burkholderia leaf nodule symbionts.</title>
        <authorList>
            <person name="Carlier A."/>
            <person name="Eberl L."/>
            <person name="Pinto-Carbo M."/>
        </authorList>
    </citation>
    <scope>NUCLEOTIDE SEQUENCE [LARGE SCALE GENOMIC DNA]</scope>
    <source>
        <strain evidence="2">UZHbot4</strain>
    </source>
</reference>
<sequence length="139" mass="15120">MAQAAGGLYDVLDGFRKDSAALPIDLRDLAGRSTREAINAIVEALVPENGDGDRIRASLNEALSSCLDGEETFDFDAITDEVLMDVMVAYATQCVFEQIVLDSDRAFNKAATPQQAEEAEKALFELVRAVTEKHMRPPA</sequence>
<accession>A0A0L0MG23</accession>
<gene>
    <name evidence="1" type="ORF">BVER_04091</name>
</gene>
<dbReference type="AlphaFoldDB" id="A0A0L0MG23"/>
<proteinExistence type="predicted"/>
<protein>
    <submittedName>
        <fullName evidence="1">Uncharacterized protein</fullName>
    </submittedName>
</protein>
<keyword evidence="2" id="KW-1185">Reference proteome</keyword>
<organism evidence="1 2">
    <name type="scientific">Candidatus Burkholderia verschuerenii</name>
    <dbReference type="NCBI Taxonomy" id="242163"/>
    <lineage>
        <taxon>Bacteria</taxon>
        <taxon>Pseudomonadati</taxon>
        <taxon>Pseudomonadota</taxon>
        <taxon>Betaproteobacteria</taxon>
        <taxon>Burkholderiales</taxon>
        <taxon>Burkholderiaceae</taxon>
        <taxon>Burkholderia</taxon>
    </lineage>
</organism>
<dbReference type="EMBL" id="LFJJ01000027">
    <property type="protein sequence ID" value="KND61235.1"/>
    <property type="molecule type" value="Genomic_DNA"/>
</dbReference>